<dbReference type="EMBL" id="BAAAXZ010000042">
    <property type="protein sequence ID" value="GAA2917208.1"/>
    <property type="molecule type" value="Genomic_DNA"/>
</dbReference>
<keyword evidence="3" id="KW-1185">Reference proteome</keyword>
<dbReference type="Proteomes" id="UP001501102">
    <property type="component" value="Unassembled WGS sequence"/>
</dbReference>
<organism evidence="2 3">
    <name type="scientific">Streptomyces thioluteus</name>
    <dbReference type="NCBI Taxonomy" id="66431"/>
    <lineage>
        <taxon>Bacteria</taxon>
        <taxon>Bacillati</taxon>
        <taxon>Actinomycetota</taxon>
        <taxon>Actinomycetes</taxon>
        <taxon>Kitasatosporales</taxon>
        <taxon>Streptomycetaceae</taxon>
        <taxon>Streptomyces</taxon>
    </lineage>
</organism>
<evidence type="ECO:0000313" key="3">
    <source>
        <dbReference type="Proteomes" id="UP001501102"/>
    </source>
</evidence>
<comment type="caution">
    <text evidence="2">The sequence shown here is derived from an EMBL/GenBank/DDBJ whole genome shotgun (WGS) entry which is preliminary data.</text>
</comment>
<sequence>MEKRMSRTEPQQWIEVAVGLRVFGPDAYRLLRRLLALAVQVGIAGLVGGGRHSAPPPPPPPSCRHGGDHD</sequence>
<protein>
    <submittedName>
        <fullName evidence="2">Uncharacterized protein</fullName>
    </submittedName>
</protein>
<evidence type="ECO:0000313" key="2">
    <source>
        <dbReference type="EMBL" id="GAA2917208.1"/>
    </source>
</evidence>
<accession>A0ABN3WII9</accession>
<feature type="region of interest" description="Disordered" evidence="1">
    <location>
        <begin position="47"/>
        <end position="70"/>
    </location>
</feature>
<proteinExistence type="predicted"/>
<name>A0ABN3WII9_STRTU</name>
<gene>
    <name evidence="2" type="ORF">GCM10020221_11660</name>
</gene>
<evidence type="ECO:0000256" key="1">
    <source>
        <dbReference type="SAM" id="MobiDB-lite"/>
    </source>
</evidence>
<reference evidence="2 3" key="1">
    <citation type="journal article" date="2019" name="Int. J. Syst. Evol. Microbiol.">
        <title>The Global Catalogue of Microorganisms (GCM) 10K type strain sequencing project: providing services to taxonomists for standard genome sequencing and annotation.</title>
        <authorList>
            <consortium name="The Broad Institute Genomics Platform"/>
            <consortium name="The Broad Institute Genome Sequencing Center for Infectious Disease"/>
            <person name="Wu L."/>
            <person name="Ma J."/>
        </authorList>
    </citation>
    <scope>NUCLEOTIDE SEQUENCE [LARGE SCALE GENOMIC DNA]</scope>
    <source>
        <strain evidence="2 3">JCM 4087</strain>
    </source>
</reference>